<dbReference type="InterPro" id="IPR036426">
    <property type="entry name" value="Bulb-type_lectin_dom_sf"/>
</dbReference>
<feature type="domain" description="Bulb-type lectin" evidence="4">
    <location>
        <begin position="4"/>
        <end position="74"/>
    </location>
</feature>
<dbReference type="InterPro" id="IPR001480">
    <property type="entry name" value="Bulb-type_lectin_dom"/>
</dbReference>
<evidence type="ECO:0000313" key="6">
    <source>
        <dbReference type="Proteomes" id="UP001280121"/>
    </source>
</evidence>
<comment type="caution">
    <text evidence="5">The sequence shown here is derived from an EMBL/GenBank/DDBJ whole genome shotgun (WGS) entry which is preliminary data.</text>
</comment>
<keyword evidence="6" id="KW-1185">Reference proteome</keyword>
<dbReference type="Pfam" id="PF01453">
    <property type="entry name" value="B_lectin"/>
    <property type="match status" value="1"/>
</dbReference>
<dbReference type="PANTHER" id="PTHR32444:SF247">
    <property type="entry name" value="OS01G0958200 PROTEIN"/>
    <property type="match status" value="1"/>
</dbReference>
<evidence type="ECO:0000256" key="2">
    <source>
        <dbReference type="ARBA" id="ARBA00023157"/>
    </source>
</evidence>
<dbReference type="SUPFAM" id="SSF51110">
    <property type="entry name" value="alpha-D-mannose-specific plant lectins"/>
    <property type="match status" value="1"/>
</dbReference>
<proteinExistence type="predicted"/>
<evidence type="ECO:0000256" key="1">
    <source>
        <dbReference type="ARBA" id="ARBA00022729"/>
    </source>
</evidence>
<dbReference type="Proteomes" id="UP001280121">
    <property type="component" value="Unassembled WGS sequence"/>
</dbReference>
<dbReference type="PANTHER" id="PTHR32444">
    <property type="entry name" value="BULB-TYPE LECTIN DOMAIN-CONTAINING PROTEIN"/>
    <property type="match status" value="1"/>
</dbReference>
<gene>
    <name evidence="5" type="ORF">Ddye_027162</name>
</gene>
<protein>
    <recommendedName>
        <fullName evidence="4">Bulb-type lectin domain-containing protein</fullName>
    </recommendedName>
</protein>
<organism evidence="5 6">
    <name type="scientific">Dipteronia dyeriana</name>
    <dbReference type="NCBI Taxonomy" id="168575"/>
    <lineage>
        <taxon>Eukaryota</taxon>
        <taxon>Viridiplantae</taxon>
        <taxon>Streptophyta</taxon>
        <taxon>Embryophyta</taxon>
        <taxon>Tracheophyta</taxon>
        <taxon>Spermatophyta</taxon>
        <taxon>Magnoliopsida</taxon>
        <taxon>eudicotyledons</taxon>
        <taxon>Gunneridae</taxon>
        <taxon>Pentapetalae</taxon>
        <taxon>rosids</taxon>
        <taxon>malvids</taxon>
        <taxon>Sapindales</taxon>
        <taxon>Sapindaceae</taxon>
        <taxon>Hippocastanoideae</taxon>
        <taxon>Acereae</taxon>
        <taxon>Dipteronia</taxon>
    </lineage>
</organism>
<keyword evidence="2" id="KW-1015">Disulfide bond</keyword>
<dbReference type="EMBL" id="JANJYI010000008">
    <property type="protein sequence ID" value="KAK2639367.1"/>
    <property type="molecule type" value="Genomic_DNA"/>
</dbReference>
<sequence length="158" mass="17516">MACSANSTKEAKSSVVLQLLNSGNLVLRDKQSNGDGLGSYLWQNFDYPCDTLRPEMKLGWDLKTGLERRLSSWKSTDDPSPAEFTWGVELQGNPEIVMWKGSNKFFRSSPWNGITFSSALDVRPNSVFALNCVNNEDELYYTFNPSPGYGSNGNGATL</sequence>
<dbReference type="AlphaFoldDB" id="A0AAD9TNJ9"/>
<evidence type="ECO:0000256" key="3">
    <source>
        <dbReference type="ARBA" id="ARBA00023180"/>
    </source>
</evidence>
<evidence type="ECO:0000259" key="4">
    <source>
        <dbReference type="Pfam" id="PF01453"/>
    </source>
</evidence>
<reference evidence="5" key="1">
    <citation type="journal article" date="2023" name="Plant J.">
        <title>Genome sequences and population genomics provide insights into the demographic history, inbreeding, and mutation load of two 'living fossil' tree species of Dipteronia.</title>
        <authorList>
            <person name="Feng Y."/>
            <person name="Comes H.P."/>
            <person name="Chen J."/>
            <person name="Zhu S."/>
            <person name="Lu R."/>
            <person name="Zhang X."/>
            <person name="Li P."/>
            <person name="Qiu J."/>
            <person name="Olsen K.M."/>
            <person name="Qiu Y."/>
        </authorList>
    </citation>
    <scope>NUCLEOTIDE SEQUENCE</scope>
    <source>
        <strain evidence="5">KIB01</strain>
    </source>
</reference>
<keyword evidence="3" id="KW-0325">Glycoprotein</keyword>
<evidence type="ECO:0000313" key="5">
    <source>
        <dbReference type="EMBL" id="KAK2639367.1"/>
    </source>
</evidence>
<accession>A0AAD9TNJ9</accession>
<keyword evidence="1" id="KW-0732">Signal</keyword>
<name>A0AAD9TNJ9_9ROSI</name>